<reference evidence="1" key="1">
    <citation type="journal article" date="2014" name="Front. Microbiol.">
        <title>High frequency of phylogenetically diverse reductive dehalogenase-homologous genes in deep subseafloor sedimentary metagenomes.</title>
        <authorList>
            <person name="Kawai M."/>
            <person name="Futagami T."/>
            <person name="Toyoda A."/>
            <person name="Takaki Y."/>
            <person name="Nishi S."/>
            <person name="Hori S."/>
            <person name="Arai W."/>
            <person name="Tsubouchi T."/>
            <person name="Morono Y."/>
            <person name="Uchiyama I."/>
            <person name="Ito T."/>
            <person name="Fujiyama A."/>
            <person name="Inagaki F."/>
            <person name="Takami H."/>
        </authorList>
    </citation>
    <scope>NUCLEOTIDE SEQUENCE</scope>
    <source>
        <strain evidence="1">Expedition CK06-06</strain>
    </source>
</reference>
<dbReference type="EMBL" id="BARS01028800">
    <property type="protein sequence ID" value="GAF99578.1"/>
    <property type="molecule type" value="Genomic_DNA"/>
</dbReference>
<feature type="non-terminal residue" evidence="1">
    <location>
        <position position="44"/>
    </location>
</feature>
<protein>
    <submittedName>
        <fullName evidence="1">Uncharacterized protein</fullName>
    </submittedName>
</protein>
<name>X0U1D1_9ZZZZ</name>
<dbReference type="AlphaFoldDB" id="X0U1D1"/>
<evidence type="ECO:0000313" key="1">
    <source>
        <dbReference type="EMBL" id="GAF99578.1"/>
    </source>
</evidence>
<gene>
    <name evidence="1" type="ORF">S01H1_45103</name>
</gene>
<accession>X0U1D1</accession>
<organism evidence="1">
    <name type="scientific">marine sediment metagenome</name>
    <dbReference type="NCBI Taxonomy" id="412755"/>
    <lineage>
        <taxon>unclassified sequences</taxon>
        <taxon>metagenomes</taxon>
        <taxon>ecological metagenomes</taxon>
    </lineage>
</organism>
<comment type="caution">
    <text evidence="1">The sequence shown here is derived from an EMBL/GenBank/DDBJ whole genome shotgun (WGS) entry which is preliminary data.</text>
</comment>
<proteinExistence type="predicted"/>
<sequence length="44" mass="4916">MMPAFRTEFFPSEPEGDQKILAALKFKQSKNETSPSGENLNGEN</sequence>